<evidence type="ECO:0000313" key="2">
    <source>
        <dbReference type="EMBL" id="KGM86355.1"/>
    </source>
</evidence>
<keyword evidence="1" id="KW-0472">Membrane</keyword>
<name>A0A0A0HGY1_9RHOB</name>
<sequence>MSTVLRIPAGEAHIVRLFAVDEDRAKPHADEAILAALGAGPLKTSEIELFDVADLNGMTLTDYLAEGHGIAAADLAPMQPQVNGLKGRVLILPSRAFEGRAQDMRPRSPLRLVARFSEEVAPVRFAPLPTGSAEGLLTPRANARPQGAGRLRLMAFAVLALMAIGAAVAIGLAVKL</sequence>
<dbReference type="Proteomes" id="UP000030021">
    <property type="component" value="Unassembled WGS sequence"/>
</dbReference>
<feature type="transmembrane region" description="Helical" evidence="1">
    <location>
        <begin position="153"/>
        <end position="174"/>
    </location>
</feature>
<dbReference type="STRING" id="215743.ROSMUCSMR3_02741"/>
<keyword evidence="1" id="KW-1133">Transmembrane helix</keyword>
<gene>
    <name evidence="2" type="ORF">rosmuc_03766</name>
</gene>
<evidence type="ECO:0000313" key="3">
    <source>
        <dbReference type="Proteomes" id="UP000030021"/>
    </source>
</evidence>
<proteinExistence type="predicted"/>
<evidence type="ECO:0008006" key="4">
    <source>
        <dbReference type="Google" id="ProtNLM"/>
    </source>
</evidence>
<keyword evidence="1" id="KW-0812">Transmembrane</keyword>
<evidence type="ECO:0000256" key="1">
    <source>
        <dbReference type="SAM" id="Phobius"/>
    </source>
</evidence>
<dbReference type="eggNOG" id="ENOG502ZBE5">
    <property type="taxonomic scope" value="Bacteria"/>
</dbReference>
<organism evidence="2 3">
    <name type="scientific">Roseovarius mucosus DSM 17069</name>
    <dbReference type="NCBI Taxonomy" id="1288298"/>
    <lineage>
        <taxon>Bacteria</taxon>
        <taxon>Pseudomonadati</taxon>
        <taxon>Pseudomonadota</taxon>
        <taxon>Alphaproteobacteria</taxon>
        <taxon>Rhodobacterales</taxon>
        <taxon>Roseobacteraceae</taxon>
        <taxon>Roseovarius</taxon>
    </lineage>
</organism>
<comment type="caution">
    <text evidence="2">The sequence shown here is derived from an EMBL/GenBank/DDBJ whole genome shotgun (WGS) entry which is preliminary data.</text>
</comment>
<dbReference type="EMBL" id="AONH01000019">
    <property type="protein sequence ID" value="KGM86355.1"/>
    <property type="molecule type" value="Genomic_DNA"/>
</dbReference>
<dbReference type="PATRIC" id="fig|1288298.3.peg.3776"/>
<dbReference type="HOGENOM" id="CLU_123308_0_0_5"/>
<dbReference type="AlphaFoldDB" id="A0A0A0HGY1"/>
<dbReference type="OrthoDB" id="7875742at2"/>
<dbReference type="RefSeq" id="WP_037275111.1">
    <property type="nucleotide sequence ID" value="NZ_KN293984.1"/>
</dbReference>
<accession>A0A0A0HGY1</accession>
<reference evidence="2 3" key="1">
    <citation type="submission" date="2013-01" db="EMBL/GenBank/DDBJ databases">
        <authorList>
            <person name="Fiebig A."/>
            <person name="Goeker M."/>
            <person name="Klenk H.-P.P."/>
        </authorList>
    </citation>
    <scope>NUCLEOTIDE SEQUENCE [LARGE SCALE GENOMIC DNA]</scope>
    <source>
        <strain evidence="2 3">DSM 17069</strain>
    </source>
</reference>
<protein>
    <recommendedName>
        <fullName evidence="4">Aspartate carbamoyltransferase catalytic subunit</fullName>
    </recommendedName>
</protein>